<name>A0A6M1T4S9_9BACT</name>
<dbReference type="PROSITE" id="PS50164">
    <property type="entry name" value="GIY_YIG"/>
    <property type="match status" value="1"/>
</dbReference>
<dbReference type="CDD" id="cd10448">
    <property type="entry name" value="GIY-YIG_unchar_3"/>
    <property type="match status" value="1"/>
</dbReference>
<evidence type="ECO:0000259" key="2">
    <source>
        <dbReference type="PROSITE" id="PS50164"/>
    </source>
</evidence>
<sequence>MGYYDYNGKVGYVYILSNYNRNIFYIGVTSNLEGRIRDHKNNEGSKFTKKYNLKFLVYYEEFPNIVDAILREKQLKNWHHEWKVNLIKKLNPSMKDLALNILL</sequence>
<dbReference type="RefSeq" id="WP_165141938.1">
    <property type="nucleotide sequence ID" value="NZ_JAALLT010000003.1"/>
</dbReference>
<dbReference type="Gene3D" id="3.40.1440.10">
    <property type="entry name" value="GIY-YIG endonuclease"/>
    <property type="match status" value="1"/>
</dbReference>
<dbReference type="PANTHER" id="PTHR34477:SF5">
    <property type="entry name" value="BSL5627 PROTEIN"/>
    <property type="match status" value="1"/>
</dbReference>
<dbReference type="PANTHER" id="PTHR34477">
    <property type="entry name" value="UPF0213 PROTEIN YHBQ"/>
    <property type="match status" value="1"/>
</dbReference>
<proteinExistence type="inferred from homology"/>
<feature type="domain" description="GIY-YIG" evidence="2">
    <location>
        <begin position="9"/>
        <end position="86"/>
    </location>
</feature>
<dbReference type="AlphaFoldDB" id="A0A6M1T4S9"/>
<comment type="caution">
    <text evidence="3">The sequence shown here is derived from an EMBL/GenBank/DDBJ whole genome shotgun (WGS) entry which is preliminary data.</text>
</comment>
<dbReference type="SMART" id="SM00465">
    <property type="entry name" value="GIYc"/>
    <property type="match status" value="1"/>
</dbReference>
<dbReference type="SUPFAM" id="SSF82771">
    <property type="entry name" value="GIY-YIG endonuclease"/>
    <property type="match status" value="1"/>
</dbReference>
<evidence type="ECO:0000256" key="1">
    <source>
        <dbReference type="ARBA" id="ARBA00007435"/>
    </source>
</evidence>
<protein>
    <submittedName>
        <fullName evidence="3">GIY-YIG nuclease family protein</fullName>
    </submittedName>
</protein>
<keyword evidence="4" id="KW-1185">Reference proteome</keyword>
<reference evidence="3 4" key="1">
    <citation type="submission" date="2020-02" db="EMBL/GenBank/DDBJ databases">
        <title>Balneolaceae bacterium YR4-1, complete genome.</title>
        <authorList>
            <person name="Li Y."/>
            <person name="Wu S."/>
        </authorList>
    </citation>
    <scope>NUCLEOTIDE SEQUENCE [LARGE SCALE GENOMIC DNA]</scope>
    <source>
        <strain evidence="3 4">YR4-1</strain>
    </source>
</reference>
<gene>
    <name evidence="3" type="ORF">G3570_10150</name>
</gene>
<dbReference type="InterPro" id="IPR000305">
    <property type="entry name" value="GIY-YIG_endonuc"/>
</dbReference>
<dbReference type="InterPro" id="IPR035901">
    <property type="entry name" value="GIY-YIG_endonuc_sf"/>
</dbReference>
<dbReference type="InterPro" id="IPR050190">
    <property type="entry name" value="UPF0213_domain"/>
</dbReference>
<dbReference type="Proteomes" id="UP000473278">
    <property type="component" value="Unassembled WGS sequence"/>
</dbReference>
<comment type="similarity">
    <text evidence="1">Belongs to the UPF0213 family.</text>
</comment>
<dbReference type="Pfam" id="PF01541">
    <property type="entry name" value="GIY-YIG"/>
    <property type="match status" value="1"/>
</dbReference>
<dbReference type="EMBL" id="JAALLT010000003">
    <property type="protein sequence ID" value="NGP76995.1"/>
    <property type="molecule type" value="Genomic_DNA"/>
</dbReference>
<organism evidence="3 4">
    <name type="scientific">Halalkalibaculum roseum</name>
    <dbReference type="NCBI Taxonomy" id="2709311"/>
    <lineage>
        <taxon>Bacteria</taxon>
        <taxon>Pseudomonadati</taxon>
        <taxon>Balneolota</taxon>
        <taxon>Balneolia</taxon>
        <taxon>Balneolales</taxon>
        <taxon>Balneolaceae</taxon>
        <taxon>Halalkalibaculum</taxon>
    </lineage>
</organism>
<accession>A0A6M1T4S9</accession>
<evidence type="ECO:0000313" key="3">
    <source>
        <dbReference type="EMBL" id="NGP76995.1"/>
    </source>
</evidence>
<evidence type="ECO:0000313" key="4">
    <source>
        <dbReference type="Proteomes" id="UP000473278"/>
    </source>
</evidence>